<keyword evidence="11 20" id="KW-0430">Lectin</keyword>
<comment type="similarity">
    <text evidence="4">Belongs to the glycosyltransferase 13 family.</text>
</comment>
<evidence type="ECO:0000256" key="10">
    <source>
        <dbReference type="ARBA" id="ARBA00022723"/>
    </source>
</evidence>
<evidence type="ECO:0000256" key="6">
    <source>
        <dbReference type="ARBA" id="ARBA00022553"/>
    </source>
</evidence>
<evidence type="ECO:0000256" key="19">
    <source>
        <dbReference type="ARBA" id="ARBA00049045"/>
    </source>
</evidence>
<dbReference type="GO" id="GO:0007605">
    <property type="term" value="P:sensory perception of sound"/>
    <property type="evidence" value="ECO:0007669"/>
    <property type="project" value="Ensembl"/>
</dbReference>
<dbReference type="OMA" id="NYETEIH"/>
<keyword evidence="6" id="KW-0597">Phosphoprotein</keyword>
<evidence type="ECO:0000259" key="22">
    <source>
        <dbReference type="Pfam" id="PF15711"/>
    </source>
</evidence>
<protein>
    <recommendedName>
        <fullName evidence="5">Protein O-linked-mannose beta-1,2-N-acetylglucosaminyltransferase 1</fullName>
    </recommendedName>
</protein>
<name>F7G5W6_CALJA</name>
<dbReference type="GO" id="GO:0016266">
    <property type="term" value="P:protein O-linked glycosylation via N-acetyl-galactosamine"/>
    <property type="evidence" value="ECO:0007669"/>
    <property type="project" value="Ensembl"/>
</dbReference>
<evidence type="ECO:0000256" key="14">
    <source>
        <dbReference type="ARBA" id="ARBA00023034"/>
    </source>
</evidence>
<dbReference type="GO" id="GO:0071711">
    <property type="term" value="P:basement membrane organization"/>
    <property type="evidence" value="ECO:0007669"/>
    <property type="project" value="Ensembl"/>
</dbReference>
<keyword evidence="15" id="KW-0472">Membrane</keyword>
<sequence>MDDWKPSPLIKPFGARKKRSWYLTWKYKLTNQRALRRFCQTGAVLFLLVTVIVNIKLILDTRRAISEANEDPEPEQDYDEALGRLEPPRRRGSGPRRVLDVEVYSSRSKVYVAVDGTTVLEDEAREQGRGIHVIVLNQATGHVMAKRVFDTYSPHEDEAMVLFLNMVAPGRVLICTVKDEGSFHLKDTAKALLRSLGSQAGPALGWRDTWAFVGRKGGPVLGEKHSKSPALSSWGDPVLLKTDVPLSSAEEAECHWADTELNRRRRRFCSKVEGYGSVCSCKDPTPIEFSPDPLPDNKVLNVPVAVIAGNRPNYLYRMLRSLLSAQGVSPQMITVFIDGYYEEPMDVVALFGLRGIQHTPISIKNARVSQHYKASLTATFNLFPEAKFAVVLEEDLDIAVDFFSFLSQSIHLLEEDDSLYCISAWNDQGYEHTAEDPALLYRVETMPGLGWVLRRSLYKEELEPKWPTPEKLWDWDMWMRMPEQRRGRECIIPDVSRSYHFGIVGLNMNGYFHEAYFKKHKFNTVPGVQLRNVDSLKKEAYEVEIHRLLSEAEVLDHSKNPCEDSFLPDTEGHTYVAFIRMEKDDDFTTWTQLAKCLHIWDLDVRGNHRGLWRLFRKKNHFLVSEEATLSHPNFPGATPGGGSPRSCRTNMRPPPGSCRAGPGSESNLFIDCPEGLENRWNLEGLDFFLGWNAALRVGLALTQETAVPSPWTGPGALMLTQTHSETLRHWTRPALSLLFVQISKAG</sequence>
<evidence type="ECO:0000256" key="17">
    <source>
        <dbReference type="ARBA" id="ARBA00023211"/>
    </source>
</evidence>
<dbReference type="InterPro" id="IPR052463">
    <property type="entry name" value="O-linked_mannose_GnT"/>
</dbReference>
<dbReference type="AlphaFoldDB" id="F7G5W6"/>
<dbReference type="GO" id="GO:0150103">
    <property type="term" value="P:reactive gliosis"/>
    <property type="evidence" value="ECO:0007669"/>
    <property type="project" value="Ensembl"/>
</dbReference>
<comment type="cofactor">
    <cofactor evidence="1">
        <name>Mn(2+)</name>
        <dbReference type="ChEBI" id="CHEBI:29035"/>
    </cofactor>
</comment>
<dbReference type="InterPro" id="IPR039477">
    <property type="entry name" value="ILEI/PANDER_dom"/>
</dbReference>
<evidence type="ECO:0000256" key="7">
    <source>
        <dbReference type="ARBA" id="ARBA00022676"/>
    </source>
</evidence>
<keyword evidence="16" id="KW-1015">Disulfide bond</keyword>
<dbReference type="GO" id="GO:0021542">
    <property type="term" value="P:dentate gyrus development"/>
    <property type="evidence" value="ECO:0007669"/>
    <property type="project" value="Ensembl"/>
</dbReference>
<evidence type="ECO:0000256" key="20">
    <source>
        <dbReference type="PROSITE-ProRule" id="PRU01375"/>
    </source>
</evidence>
<dbReference type="GO" id="GO:0000139">
    <property type="term" value="C:Golgi membrane"/>
    <property type="evidence" value="ECO:0007669"/>
    <property type="project" value="UniProtKB-SubCell"/>
</dbReference>
<dbReference type="GeneTree" id="ENSGT00530000063632"/>
<evidence type="ECO:0000256" key="2">
    <source>
        <dbReference type="ARBA" id="ARBA00004323"/>
    </source>
</evidence>
<evidence type="ECO:0000256" key="15">
    <source>
        <dbReference type="ARBA" id="ARBA00023136"/>
    </source>
</evidence>
<keyword evidence="9" id="KW-0812">Transmembrane</keyword>
<keyword evidence="14" id="KW-0333">Golgi apparatus</keyword>
<evidence type="ECO:0000256" key="12">
    <source>
        <dbReference type="ARBA" id="ARBA00022968"/>
    </source>
</evidence>
<proteinExistence type="inferred from homology"/>
<reference evidence="23" key="2">
    <citation type="submission" date="2025-08" db="UniProtKB">
        <authorList>
            <consortium name="Ensembl"/>
        </authorList>
    </citation>
    <scope>IDENTIFICATION</scope>
</reference>
<keyword evidence="7" id="KW-0328">Glycosyltransferase</keyword>
<evidence type="ECO:0000256" key="21">
    <source>
        <dbReference type="SAM" id="MobiDB-lite"/>
    </source>
</evidence>
<evidence type="ECO:0000256" key="1">
    <source>
        <dbReference type="ARBA" id="ARBA00001936"/>
    </source>
</evidence>
<organism evidence="23 24">
    <name type="scientific">Callithrix jacchus</name>
    <name type="common">White-tufted-ear marmoset</name>
    <name type="synonym">Simia Jacchus</name>
    <dbReference type="NCBI Taxonomy" id="9483"/>
    <lineage>
        <taxon>Eukaryota</taxon>
        <taxon>Metazoa</taxon>
        <taxon>Chordata</taxon>
        <taxon>Craniata</taxon>
        <taxon>Vertebrata</taxon>
        <taxon>Euteleostomi</taxon>
        <taxon>Mammalia</taxon>
        <taxon>Eutheria</taxon>
        <taxon>Euarchontoglires</taxon>
        <taxon>Primates</taxon>
        <taxon>Haplorrhini</taxon>
        <taxon>Platyrrhini</taxon>
        <taxon>Cebidae</taxon>
        <taxon>Callitrichinae</taxon>
        <taxon>Callithrix</taxon>
        <taxon>Callithrix</taxon>
    </lineage>
</organism>
<dbReference type="GO" id="GO:0030145">
    <property type="term" value="F:manganese ion binding"/>
    <property type="evidence" value="ECO:0007669"/>
    <property type="project" value="Ensembl"/>
</dbReference>
<dbReference type="FunCoup" id="F7G5W6">
    <property type="interactions" value="660"/>
</dbReference>
<comment type="catalytic activity">
    <reaction evidence="19">
        <text>3-O-(alpha-D-mannosyl)-L-threonyl-[protein] + UDP-N-acetyl-alpha-D-glucosamine = 3-O-(N-acetyl-beta-D-glucosaminyl-(1-&gt;2)-alpha-D-mannosyl)-L-threonyl-[protein] + UDP + H(+)</text>
        <dbReference type="Rhea" id="RHEA:54128"/>
        <dbReference type="Rhea" id="RHEA-COMP:13547"/>
        <dbReference type="Rhea" id="RHEA-COMP:13802"/>
        <dbReference type="ChEBI" id="CHEBI:15378"/>
        <dbReference type="ChEBI" id="CHEBI:57705"/>
        <dbReference type="ChEBI" id="CHEBI:58223"/>
        <dbReference type="ChEBI" id="CHEBI:137323"/>
        <dbReference type="ChEBI" id="CHEBI:138067"/>
    </reaction>
</comment>
<dbReference type="InterPro" id="IPR004139">
    <property type="entry name" value="Glyco_trans_13"/>
</dbReference>
<feature type="region of interest" description="Disordered" evidence="21">
    <location>
        <begin position="632"/>
        <end position="662"/>
    </location>
</feature>
<dbReference type="GO" id="GO:0051674">
    <property type="term" value="P:localization of cell"/>
    <property type="evidence" value="ECO:0007669"/>
    <property type="project" value="Ensembl"/>
</dbReference>
<evidence type="ECO:0000256" key="13">
    <source>
        <dbReference type="ARBA" id="ARBA00022989"/>
    </source>
</evidence>
<keyword evidence="24" id="KW-1185">Reference proteome</keyword>
<dbReference type="PANTHER" id="PTHR46396">
    <property type="entry name" value="PROTEIN O-LINKED-MANNOSE BETA-1,2-N-ACETYLGLUCOSAMINYLTRANSFERASE 1"/>
    <property type="match status" value="1"/>
</dbReference>
<evidence type="ECO:0000256" key="9">
    <source>
        <dbReference type="ARBA" id="ARBA00022692"/>
    </source>
</evidence>
<dbReference type="GO" id="GO:0042552">
    <property type="term" value="P:myelination"/>
    <property type="evidence" value="ECO:0007669"/>
    <property type="project" value="Ensembl"/>
</dbReference>
<dbReference type="GO" id="GO:0047223">
    <property type="term" value="F:beta-1,3-galactosyl-O-glycosyl-glycoprotein beta-1,3-N-acetylglucosaminyltransferase activity"/>
    <property type="evidence" value="ECO:0007669"/>
    <property type="project" value="Ensembl"/>
</dbReference>
<keyword evidence="12" id="KW-0735">Signal-anchor</keyword>
<comment type="subunit">
    <text evidence="18">Interacts with DAG1 (via O-linked mannose moiety). Interacts (via transmembrane domain) with FKTN; the interaction is direct and is required for normal location in Golgi membranes.</text>
</comment>
<dbReference type="UniPathway" id="UPA00378"/>
<dbReference type="Proteomes" id="UP000008225">
    <property type="component" value="Chromosome 7"/>
</dbReference>
<comment type="subcellular location">
    <subcellularLocation>
        <location evidence="2">Golgi apparatus membrane</location>
        <topology evidence="2">Single-pass type II membrane protein</topology>
    </subcellularLocation>
</comment>
<dbReference type="PROSITE" id="PS52031">
    <property type="entry name" value="GG_LECTIN"/>
    <property type="match status" value="1"/>
</dbReference>
<reference evidence="23" key="3">
    <citation type="submission" date="2025-09" db="UniProtKB">
        <authorList>
            <consortium name="Ensembl"/>
        </authorList>
    </citation>
    <scope>IDENTIFICATION</scope>
</reference>
<dbReference type="CDD" id="cd13937">
    <property type="entry name" value="PANDER_GnT-1_2_like"/>
    <property type="match status" value="1"/>
</dbReference>
<keyword evidence="13" id="KW-1133">Transmembrane helix</keyword>
<dbReference type="Pfam" id="PF15711">
    <property type="entry name" value="ILEI"/>
    <property type="match status" value="1"/>
</dbReference>
<dbReference type="Gene3D" id="3.90.550.10">
    <property type="entry name" value="Spore Coat Polysaccharide Biosynthesis Protein SpsA, Chain A"/>
    <property type="match status" value="1"/>
</dbReference>
<keyword evidence="10" id="KW-0479">Metal-binding</keyword>
<evidence type="ECO:0000256" key="4">
    <source>
        <dbReference type="ARBA" id="ARBA00006492"/>
    </source>
</evidence>
<gene>
    <name evidence="23" type="primary">POMGNT1</name>
</gene>
<evidence type="ECO:0000256" key="16">
    <source>
        <dbReference type="ARBA" id="ARBA00023157"/>
    </source>
</evidence>
<dbReference type="Bgee" id="ENSCJAG00000021026">
    <property type="expression patterns" value="Expressed in heart and 6 other cell types or tissues"/>
</dbReference>
<feature type="region of interest" description="Disordered" evidence="21">
    <location>
        <begin position="68"/>
        <end position="96"/>
    </location>
</feature>
<accession>F7G5W6</accession>
<dbReference type="GO" id="GO:0030246">
    <property type="term" value="F:carbohydrate binding"/>
    <property type="evidence" value="ECO:0007669"/>
    <property type="project" value="UniProtKB-UniRule"/>
</dbReference>
<dbReference type="GO" id="GO:0010467">
    <property type="term" value="P:gene expression"/>
    <property type="evidence" value="ECO:0007669"/>
    <property type="project" value="Ensembl"/>
</dbReference>
<dbReference type="InterPro" id="IPR039474">
    <property type="entry name" value="POMGNT1_PANDER-like"/>
</dbReference>
<dbReference type="Ensembl" id="ENSCJAT00000041434.4">
    <property type="protein sequence ID" value="ENSCJAP00000039220.3"/>
    <property type="gene ID" value="ENSCJAG00000021026.5"/>
</dbReference>
<dbReference type="Pfam" id="PF03071">
    <property type="entry name" value="GNT-I"/>
    <property type="match status" value="1"/>
</dbReference>
<feature type="domain" description="ILEI/PANDER" evidence="22">
    <location>
        <begin position="129"/>
        <end position="218"/>
    </location>
</feature>
<dbReference type="STRING" id="9483.ENSCJAP00000039220"/>
<dbReference type="SUPFAM" id="SSF53448">
    <property type="entry name" value="Nucleotide-diphospho-sugar transferases"/>
    <property type="match status" value="1"/>
</dbReference>
<keyword evidence="17" id="KW-0464">Manganese</keyword>
<dbReference type="InterPro" id="IPR029044">
    <property type="entry name" value="Nucleotide-diphossugar_trans"/>
</dbReference>
<reference evidence="23" key="1">
    <citation type="submission" date="2009-03" db="EMBL/GenBank/DDBJ databases">
        <authorList>
            <person name="Warren W."/>
            <person name="Ye L."/>
            <person name="Minx P."/>
            <person name="Worley K."/>
            <person name="Gibbs R."/>
            <person name="Wilson R.K."/>
        </authorList>
    </citation>
    <scope>NUCLEOTIDE SEQUENCE [LARGE SCALE GENOMIC DNA]</scope>
</reference>
<evidence type="ECO:0000256" key="11">
    <source>
        <dbReference type="ARBA" id="ARBA00022734"/>
    </source>
</evidence>
<comment type="pathway">
    <text evidence="3">Protein modification; protein glycosylation.</text>
</comment>
<evidence type="ECO:0000256" key="5">
    <source>
        <dbReference type="ARBA" id="ARBA00021956"/>
    </source>
</evidence>
<dbReference type="GO" id="GO:0035269">
    <property type="term" value="P:protein O-linked glycosylation via mannose"/>
    <property type="evidence" value="ECO:0007669"/>
    <property type="project" value="Ensembl"/>
</dbReference>
<evidence type="ECO:0000256" key="8">
    <source>
        <dbReference type="ARBA" id="ARBA00022679"/>
    </source>
</evidence>
<dbReference type="InParanoid" id="F7G5W6"/>
<evidence type="ECO:0000256" key="3">
    <source>
        <dbReference type="ARBA" id="ARBA00004922"/>
    </source>
</evidence>
<evidence type="ECO:0000313" key="24">
    <source>
        <dbReference type="Proteomes" id="UP000008225"/>
    </source>
</evidence>
<dbReference type="PANTHER" id="PTHR46396:SF1">
    <property type="entry name" value="PROTEIN O-LINKED-MANNOSE BETA-1,2-N-ACETYLGLUCOSAMINYLTRANSFERASE 1"/>
    <property type="match status" value="1"/>
</dbReference>
<evidence type="ECO:0000313" key="23">
    <source>
        <dbReference type="Ensembl" id="ENSCJAP00000039220.3"/>
    </source>
</evidence>
<feature type="compositionally biased region" description="Acidic residues" evidence="21">
    <location>
        <begin position="68"/>
        <end position="80"/>
    </location>
</feature>
<dbReference type="CDD" id="cd02514">
    <property type="entry name" value="GT13_GLCNAC-TI"/>
    <property type="match status" value="1"/>
</dbReference>
<keyword evidence="8" id="KW-0808">Transferase</keyword>
<dbReference type="FunFam" id="3.90.550.10:FF:000038">
    <property type="entry name" value="protein O-linked-mannose beta-1,2-N-acetylglucosaminyltransferase 1 isoform X1"/>
    <property type="match status" value="1"/>
</dbReference>
<evidence type="ECO:0000256" key="18">
    <source>
        <dbReference type="ARBA" id="ARBA00046887"/>
    </source>
</evidence>